<evidence type="ECO:0008006" key="4">
    <source>
        <dbReference type="Google" id="ProtNLM"/>
    </source>
</evidence>
<dbReference type="GO" id="GO:0009451">
    <property type="term" value="P:RNA modification"/>
    <property type="evidence" value="ECO:0007669"/>
    <property type="project" value="InterPro"/>
</dbReference>
<dbReference type="InterPro" id="IPR011990">
    <property type="entry name" value="TPR-like_helical_dom_sf"/>
</dbReference>
<organism evidence="2 3">
    <name type="scientific">Arachis hypogaea</name>
    <name type="common">Peanut</name>
    <dbReference type="NCBI Taxonomy" id="3818"/>
    <lineage>
        <taxon>Eukaryota</taxon>
        <taxon>Viridiplantae</taxon>
        <taxon>Streptophyta</taxon>
        <taxon>Embryophyta</taxon>
        <taxon>Tracheophyta</taxon>
        <taxon>Spermatophyta</taxon>
        <taxon>Magnoliopsida</taxon>
        <taxon>eudicotyledons</taxon>
        <taxon>Gunneridae</taxon>
        <taxon>Pentapetalae</taxon>
        <taxon>rosids</taxon>
        <taxon>fabids</taxon>
        <taxon>Fabales</taxon>
        <taxon>Fabaceae</taxon>
        <taxon>Papilionoideae</taxon>
        <taxon>50 kb inversion clade</taxon>
        <taxon>dalbergioids sensu lato</taxon>
        <taxon>Dalbergieae</taxon>
        <taxon>Pterocarpus clade</taxon>
        <taxon>Arachis</taxon>
    </lineage>
</organism>
<sequence length="180" mass="20402">MDSHHNFPRTETHQQQKGLTVITKIINSCTARPTPASLVHAHHLFDQIPPLDILLFNTIARGVVRSDDPLRAILMFSQVFRYGILPDGYTFSSLFQACAKVKALQEGKQLHCLAMKIEVSENTYMCPTLINMYTVCNEVDTARTVFDKIDEPCVVAYSAIITRYARNSRPNETLALFREL</sequence>
<dbReference type="STRING" id="3818.A0A444Z512"/>
<dbReference type="Pfam" id="PF01535">
    <property type="entry name" value="PPR"/>
    <property type="match status" value="1"/>
</dbReference>
<dbReference type="Proteomes" id="UP000289738">
    <property type="component" value="Chromosome B05"/>
</dbReference>
<dbReference type="InterPro" id="IPR046960">
    <property type="entry name" value="PPR_At4g14850-like_plant"/>
</dbReference>
<comment type="caution">
    <text evidence="2">The sequence shown here is derived from an EMBL/GenBank/DDBJ whole genome shotgun (WGS) entry which is preliminary data.</text>
</comment>
<dbReference type="InterPro" id="IPR002885">
    <property type="entry name" value="PPR_rpt"/>
</dbReference>
<dbReference type="GO" id="GO:0003723">
    <property type="term" value="F:RNA binding"/>
    <property type="evidence" value="ECO:0007669"/>
    <property type="project" value="InterPro"/>
</dbReference>
<evidence type="ECO:0000256" key="1">
    <source>
        <dbReference type="ARBA" id="ARBA00022737"/>
    </source>
</evidence>
<evidence type="ECO:0000313" key="2">
    <source>
        <dbReference type="EMBL" id="RYR09272.1"/>
    </source>
</evidence>
<dbReference type="AlphaFoldDB" id="A0A444Z512"/>
<evidence type="ECO:0000313" key="3">
    <source>
        <dbReference type="Proteomes" id="UP000289738"/>
    </source>
</evidence>
<name>A0A444Z512_ARAHY</name>
<proteinExistence type="predicted"/>
<dbReference type="EMBL" id="SDMP01000015">
    <property type="protein sequence ID" value="RYR09272.1"/>
    <property type="molecule type" value="Genomic_DNA"/>
</dbReference>
<keyword evidence="3" id="KW-1185">Reference proteome</keyword>
<keyword evidence="1" id="KW-0677">Repeat</keyword>
<dbReference type="PANTHER" id="PTHR24015">
    <property type="entry name" value="OS07G0578800 PROTEIN-RELATED"/>
    <property type="match status" value="1"/>
</dbReference>
<accession>A0A444Z512</accession>
<dbReference type="Gene3D" id="1.25.40.10">
    <property type="entry name" value="Tetratricopeptide repeat domain"/>
    <property type="match status" value="2"/>
</dbReference>
<protein>
    <recommendedName>
        <fullName evidence="4">Pentatricopeptide repeat-containing protein</fullName>
    </recommendedName>
</protein>
<reference evidence="2 3" key="1">
    <citation type="submission" date="2019-01" db="EMBL/GenBank/DDBJ databases">
        <title>Sequencing of cultivated peanut Arachis hypogaea provides insights into genome evolution and oil improvement.</title>
        <authorList>
            <person name="Chen X."/>
        </authorList>
    </citation>
    <scope>NUCLEOTIDE SEQUENCE [LARGE SCALE GENOMIC DNA]</scope>
    <source>
        <strain evidence="3">cv. Fuhuasheng</strain>
        <tissue evidence="2">Leaves</tissue>
    </source>
</reference>
<gene>
    <name evidence="2" type="ORF">Ahy_B05g077467</name>
</gene>